<evidence type="ECO:0000313" key="4">
    <source>
        <dbReference type="Proteomes" id="UP000199682"/>
    </source>
</evidence>
<dbReference type="AlphaFoldDB" id="A0A1G9WTE6"/>
<evidence type="ECO:0000313" key="3">
    <source>
        <dbReference type="EMBL" id="SDM87403.1"/>
    </source>
</evidence>
<feature type="region of interest" description="Disordered" evidence="2">
    <location>
        <begin position="383"/>
        <end position="410"/>
    </location>
</feature>
<evidence type="ECO:0008006" key="5">
    <source>
        <dbReference type="Google" id="ProtNLM"/>
    </source>
</evidence>
<evidence type="ECO:0000256" key="1">
    <source>
        <dbReference type="SAM" id="Coils"/>
    </source>
</evidence>
<dbReference type="InterPro" id="IPR027417">
    <property type="entry name" value="P-loop_NTPase"/>
</dbReference>
<dbReference type="RefSeq" id="WP_090014147.1">
    <property type="nucleotide sequence ID" value="NZ_FNET01000028.1"/>
</dbReference>
<accession>A0A1G9WTE6</accession>
<dbReference type="EMBL" id="FNET01000028">
    <property type="protein sequence ID" value="SDM87403.1"/>
    <property type="molecule type" value="Genomic_DNA"/>
</dbReference>
<dbReference type="Gene3D" id="3.40.50.300">
    <property type="entry name" value="P-loop containing nucleotide triphosphate hydrolases"/>
    <property type="match status" value="2"/>
</dbReference>
<feature type="coiled-coil region" evidence="1">
    <location>
        <begin position="217"/>
        <end position="280"/>
    </location>
</feature>
<sequence length="685" mass="76055">MSDETSELQEIQPPTRGIRIVRLRLRGSEIDYEVDFRDPETSLPRSMSVVAGAFSTGKTSVLEFVDYCLGSSAHPRHPEILRKVRAALLEVELSGEPHVIERAVGDPSSHAFIRTGSLDEIEVPPMERRPIRPPGDPRSLSSLLLSHCKLEGVQLKEAPTKSESDTDPLSFRDLMWLCFLPNERLDDKNLLFESAHMKNLKLRQVIDVVFDVHDDRSVELGRRVKELERRLSHARTEYTSAQAFVDEQQLGTRLQVELLRDQAETALVEISRTLADLDAQIRATSDFATGLRSRHQEAALRARQAAAILRDRDTQLRRMIPLRAQYADDISKLTMLAEARTLFDPLRLQVCPACLNRLADAPHITDNHCSLCASGVLPLAQSGENASANGSRPTNSTHLGEDAETEPTFDVGSELRATKARLTEITQYVEALDAELPQLRAAADSASRAEAVAARALDRATLDAVSPFLSQRDELMRRKEASTSSLERARTGIKLLDSVDRRAATVTRLETQVSALRDELQDTAVQPDRDSIIRRISERYASILTAWRYPKIGEAFIDTKFVPHMRGDTYEVASSGGRTLISLAWMLAIFEVAWETSAAHPGFLMIDSPQKNLGQGGNRDAEFADSVAVADFYQHLHTWLAGPGRGAQVFVVDNSPPASADSDVVVRFSRKEDQPPYGLVSDETA</sequence>
<protein>
    <recommendedName>
        <fullName evidence="5">DNA recombination protein RecN</fullName>
    </recommendedName>
</protein>
<reference evidence="4" key="1">
    <citation type="submission" date="2016-10" db="EMBL/GenBank/DDBJ databases">
        <authorList>
            <person name="Varghese N."/>
            <person name="Submissions S."/>
        </authorList>
    </citation>
    <scope>NUCLEOTIDE SEQUENCE [LARGE SCALE GENOMIC DNA]</scope>
    <source>
        <strain evidence="4">DSM 44796</strain>
    </source>
</reference>
<organism evidence="3 4">
    <name type="scientific">Lentzea albidocapillata subsp. violacea</name>
    <dbReference type="NCBI Taxonomy" id="128104"/>
    <lineage>
        <taxon>Bacteria</taxon>
        <taxon>Bacillati</taxon>
        <taxon>Actinomycetota</taxon>
        <taxon>Actinomycetes</taxon>
        <taxon>Pseudonocardiales</taxon>
        <taxon>Pseudonocardiaceae</taxon>
        <taxon>Lentzea</taxon>
    </lineage>
</organism>
<name>A0A1G9WTE6_9PSEU</name>
<evidence type="ECO:0000256" key="2">
    <source>
        <dbReference type="SAM" id="MobiDB-lite"/>
    </source>
</evidence>
<feature type="compositionally biased region" description="Polar residues" evidence="2">
    <location>
        <begin position="383"/>
        <end position="398"/>
    </location>
</feature>
<gene>
    <name evidence="3" type="ORF">SAMN04488074_12865</name>
</gene>
<dbReference type="Proteomes" id="UP000199682">
    <property type="component" value="Unassembled WGS sequence"/>
</dbReference>
<keyword evidence="1" id="KW-0175">Coiled coil</keyword>
<dbReference type="SUPFAM" id="SSF52540">
    <property type="entry name" value="P-loop containing nucleoside triphosphate hydrolases"/>
    <property type="match status" value="1"/>
</dbReference>
<proteinExistence type="predicted"/>